<dbReference type="Proteomes" id="UP000094622">
    <property type="component" value="Unassembled WGS sequence"/>
</dbReference>
<dbReference type="Gene3D" id="2.60.120.10">
    <property type="entry name" value="Jelly Rolls"/>
    <property type="match status" value="1"/>
</dbReference>
<protein>
    <submittedName>
        <fullName evidence="6">Nitrogen fixation regulation protein FixK</fullName>
    </submittedName>
</protein>
<dbReference type="InterPro" id="IPR036388">
    <property type="entry name" value="WH-like_DNA-bd_sf"/>
</dbReference>
<feature type="domain" description="HTH crp-type" evidence="5">
    <location>
        <begin position="163"/>
        <end position="237"/>
    </location>
</feature>
<keyword evidence="3" id="KW-0804">Transcription</keyword>
<dbReference type="InterPro" id="IPR036390">
    <property type="entry name" value="WH_DNA-bd_sf"/>
</dbReference>
<evidence type="ECO:0000256" key="4">
    <source>
        <dbReference type="SAM" id="MobiDB-lite"/>
    </source>
</evidence>
<evidence type="ECO:0000313" key="6">
    <source>
        <dbReference type="EMBL" id="ODN69563.1"/>
    </source>
</evidence>
<evidence type="ECO:0000313" key="7">
    <source>
        <dbReference type="Proteomes" id="UP000094622"/>
    </source>
</evidence>
<name>A0A1E3GZS1_9HYPH</name>
<evidence type="ECO:0000259" key="5">
    <source>
        <dbReference type="PROSITE" id="PS51063"/>
    </source>
</evidence>
<dbReference type="PATRIC" id="fig|1439726.3.peg.3264"/>
<dbReference type="InterPro" id="IPR000595">
    <property type="entry name" value="cNMP-bd_dom"/>
</dbReference>
<dbReference type="SUPFAM" id="SSF51206">
    <property type="entry name" value="cAMP-binding domain-like"/>
    <property type="match status" value="1"/>
</dbReference>
<dbReference type="PROSITE" id="PS51063">
    <property type="entry name" value="HTH_CRP_2"/>
    <property type="match status" value="1"/>
</dbReference>
<keyword evidence="2" id="KW-0238">DNA-binding</keyword>
<proteinExistence type="predicted"/>
<dbReference type="GO" id="GO:0003700">
    <property type="term" value="F:DNA-binding transcription factor activity"/>
    <property type="evidence" value="ECO:0007669"/>
    <property type="project" value="TreeGrafter"/>
</dbReference>
<dbReference type="SMART" id="SM00419">
    <property type="entry name" value="HTH_CRP"/>
    <property type="match status" value="1"/>
</dbReference>
<feature type="region of interest" description="Disordered" evidence="4">
    <location>
        <begin position="1"/>
        <end position="20"/>
    </location>
</feature>
<keyword evidence="1" id="KW-0805">Transcription regulation</keyword>
<dbReference type="PANTHER" id="PTHR24567">
    <property type="entry name" value="CRP FAMILY TRANSCRIPTIONAL REGULATORY PROTEIN"/>
    <property type="match status" value="1"/>
</dbReference>
<dbReference type="InterPro" id="IPR014710">
    <property type="entry name" value="RmlC-like_jellyroll"/>
</dbReference>
<dbReference type="GO" id="GO:0003677">
    <property type="term" value="F:DNA binding"/>
    <property type="evidence" value="ECO:0007669"/>
    <property type="project" value="UniProtKB-KW"/>
</dbReference>
<gene>
    <name evidence="6" type="primary">fixK_3</name>
    <name evidence="6" type="ORF">A6302_03107</name>
</gene>
<organism evidence="6 7">
    <name type="scientific">Methylobrevis pamukkalensis</name>
    <dbReference type="NCBI Taxonomy" id="1439726"/>
    <lineage>
        <taxon>Bacteria</taxon>
        <taxon>Pseudomonadati</taxon>
        <taxon>Pseudomonadota</taxon>
        <taxon>Alphaproteobacteria</taxon>
        <taxon>Hyphomicrobiales</taxon>
        <taxon>Pleomorphomonadaceae</taxon>
        <taxon>Methylobrevis</taxon>
    </lineage>
</organism>
<reference evidence="6 7" key="1">
    <citation type="submission" date="2016-07" db="EMBL/GenBank/DDBJ databases">
        <title>Draft Genome Sequence of Methylobrevis pamukkalensis PK2.</title>
        <authorList>
            <person name="Vasilenko O.V."/>
            <person name="Doronina N.V."/>
            <person name="Shmareva M.N."/>
            <person name="Tarlachkov S.V."/>
            <person name="Mustakhimov I."/>
            <person name="Trotsenko Y.A."/>
        </authorList>
    </citation>
    <scope>NUCLEOTIDE SEQUENCE [LARGE SCALE GENOMIC DNA]</scope>
    <source>
        <strain evidence="6 7">PK2</strain>
    </source>
</reference>
<comment type="caution">
    <text evidence="6">The sequence shown here is derived from an EMBL/GenBank/DDBJ whole genome shotgun (WGS) entry which is preliminary data.</text>
</comment>
<dbReference type="CDD" id="cd00038">
    <property type="entry name" value="CAP_ED"/>
    <property type="match status" value="1"/>
</dbReference>
<dbReference type="SMART" id="SM00100">
    <property type="entry name" value="cNMP"/>
    <property type="match status" value="1"/>
</dbReference>
<dbReference type="Gene3D" id="1.10.10.10">
    <property type="entry name" value="Winged helix-like DNA-binding domain superfamily/Winged helix DNA-binding domain"/>
    <property type="match status" value="1"/>
</dbReference>
<dbReference type="InterPro" id="IPR018490">
    <property type="entry name" value="cNMP-bd_dom_sf"/>
</dbReference>
<evidence type="ECO:0000256" key="3">
    <source>
        <dbReference type="ARBA" id="ARBA00023163"/>
    </source>
</evidence>
<dbReference type="EMBL" id="MCRJ01000084">
    <property type="protein sequence ID" value="ODN69563.1"/>
    <property type="molecule type" value="Genomic_DNA"/>
</dbReference>
<evidence type="ECO:0000256" key="2">
    <source>
        <dbReference type="ARBA" id="ARBA00023125"/>
    </source>
</evidence>
<dbReference type="InterPro" id="IPR050397">
    <property type="entry name" value="Env_Response_Regulators"/>
</dbReference>
<dbReference type="AlphaFoldDB" id="A0A1E3GZS1"/>
<dbReference type="Pfam" id="PF00027">
    <property type="entry name" value="cNMP_binding"/>
    <property type="match status" value="1"/>
</dbReference>
<evidence type="ECO:0000256" key="1">
    <source>
        <dbReference type="ARBA" id="ARBA00023015"/>
    </source>
</evidence>
<dbReference type="GO" id="GO:0005829">
    <property type="term" value="C:cytosol"/>
    <property type="evidence" value="ECO:0007669"/>
    <property type="project" value="TreeGrafter"/>
</dbReference>
<dbReference type="InterPro" id="IPR012318">
    <property type="entry name" value="HTH_CRP"/>
</dbReference>
<accession>A0A1E3GZS1</accession>
<sequence length="271" mass="30504">MTSPGNTRFPPHGPNRMDMPNPLIRRLRIAAPMSAADLDRLSSLCRNRQDVPARTRLIRQGDPPRSVRFVLSGMAYRHKSLPDGSRSIIGYLFPGDFCDLHVAILGKIDHSITTCTPSTVVDIPQSDLDDIMATAPDIVRAFWWATLVDEATLREWLTRMGRRRADRQMAHLFCEAQLRLAAVGLAEDNRFFLPLIQEELADTLGISTVHANRVVQKLREDGLVDIRDQAVAIPDLPRLREFAEFDPAYLHLSRLPQDTGPIRQGPAERVC</sequence>
<dbReference type="SUPFAM" id="SSF46785">
    <property type="entry name" value="Winged helix' DNA-binding domain"/>
    <property type="match status" value="1"/>
</dbReference>
<dbReference type="PANTHER" id="PTHR24567:SF68">
    <property type="entry name" value="DNA-BINDING TRANSCRIPTIONAL DUAL REGULATOR CRP"/>
    <property type="match status" value="1"/>
</dbReference>
<dbReference type="Pfam" id="PF13545">
    <property type="entry name" value="HTH_Crp_2"/>
    <property type="match status" value="1"/>
</dbReference>
<keyword evidence="7" id="KW-1185">Reference proteome</keyword>